<feature type="transmembrane region" description="Helical" evidence="7">
    <location>
        <begin position="394"/>
        <end position="418"/>
    </location>
</feature>
<comment type="similarity">
    <text evidence="2">Belongs to the SLC29A/ENT transporter (TC 2.A.57) family.</text>
</comment>
<feature type="transmembrane region" description="Helical" evidence="7">
    <location>
        <begin position="192"/>
        <end position="213"/>
    </location>
</feature>
<dbReference type="InterPro" id="IPR002259">
    <property type="entry name" value="Eqnu_transpt"/>
</dbReference>
<dbReference type="Pfam" id="PF01733">
    <property type="entry name" value="Nucleoside_tran"/>
    <property type="match status" value="1"/>
</dbReference>
<comment type="caution">
    <text evidence="8">The sequence shown here is derived from an EMBL/GenBank/DDBJ whole genome shotgun (WGS) entry which is preliminary data.</text>
</comment>
<keyword evidence="5 7" id="KW-1133">Transmembrane helix</keyword>
<feature type="transmembrane region" description="Helical" evidence="7">
    <location>
        <begin position="158"/>
        <end position="180"/>
    </location>
</feature>
<keyword evidence="3" id="KW-0813">Transport</keyword>
<sequence>MVSAKDDEPVKDRYNSTLILFYCLGVLTQINVFISNAQLYWKYKFRDINKKWDPNDSNQLQNEFTSDFATVSQVAGVVGLIAAVMLVKKFSITSRMVTSFCGLIMMFATLTVFAVVDTSTWQTVFLYMTMFFCFLITMVSCNLMVPVFQLCAKFLPKYFAAVMSGGAVAGVLSSIVQILTLLVDGSPSMNGIVYFSVAIIFVVLTFLAFSASVKYSSYFEYYSNQMIDERIRQARDVKITKQLIYMVVRKQMYFLGALTLVCLATGMVQPGITSTVESVDADNGTKWNKILFMPVVTFFVYNVFDFIGREIAIRMSKPIEGIPIFLFSIARLILPLLLMMCNLKVKQNTAIWFKSDIVFSILMILFGLSDGYGTNICIISILRNRGDGIGELIITVTFIVAIMFGGNAIASLIELAIVNVL</sequence>
<keyword evidence="4 7" id="KW-0812">Transmembrane</keyword>
<evidence type="ECO:0000313" key="8">
    <source>
        <dbReference type="EMBL" id="KAL3270277.1"/>
    </source>
</evidence>
<evidence type="ECO:0000256" key="1">
    <source>
        <dbReference type="ARBA" id="ARBA00004141"/>
    </source>
</evidence>
<accession>A0ABD2MVU4</accession>
<evidence type="ECO:0000256" key="3">
    <source>
        <dbReference type="ARBA" id="ARBA00022448"/>
    </source>
</evidence>
<feature type="transmembrane region" description="Helical" evidence="7">
    <location>
        <begin position="357"/>
        <end position="382"/>
    </location>
</feature>
<keyword evidence="9" id="KW-1185">Reference proteome</keyword>
<dbReference type="GO" id="GO:0016020">
    <property type="term" value="C:membrane"/>
    <property type="evidence" value="ECO:0007669"/>
    <property type="project" value="UniProtKB-SubCell"/>
</dbReference>
<dbReference type="PANTHER" id="PTHR10332">
    <property type="entry name" value="EQUILIBRATIVE NUCLEOSIDE TRANSPORTER"/>
    <property type="match status" value="1"/>
</dbReference>
<evidence type="ECO:0008006" key="10">
    <source>
        <dbReference type="Google" id="ProtNLM"/>
    </source>
</evidence>
<dbReference type="Proteomes" id="UP001516400">
    <property type="component" value="Unassembled WGS sequence"/>
</dbReference>
<dbReference type="GO" id="GO:0022857">
    <property type="term" value="F:transmembrane transporter activity"/>
    <property type="evidence" value="ECO:0007669"/>
    <property type="project" value="UniProtKB-ARBA"/>
</dbReference>
<evidence type="ECO:0000313" key="9">
    <source>
        <dbReference type="Proteomes" id="UP001516400"/>
    </source>
</evidence>
<feature type="transmembrane region" description="Helical" evidence="7">
    <location>
        <begin position="324"/>
        <end position="345"/>
    </location>
</feature>
<evidence type="ECO:0000256" key="4">
    <source>
        <dbReference type="ARBA" id="ARBA00022692"/>
    </source>
</evidence>
<feature type="transmembrane region" description="Helical" evidence="7">
    <location>
        <begin position="99"/>
        <end position="118"/>
    </location>
</feature>
<dbReference type="EMBL" id="JABFTP020000021">
    <property type="protein sequence ID" value="KAL3270277.1"/>
    <property type="molecule type" value="Genomic_DNA"/>
</dbReference>
<protein>
    <recommendedName>
        <fullName evidence="10">Equilibrative nucleoside transporter 3</fullName>
    </recommendedName>
</protein>
<feature type="transmembrane region" description="Helical" evidence="7">
    <location>
        <begin position="124"/>
        <end position="146"/>
    </location>
</feature>
<feature type="transmembrane region" description="Helical" evidence="7">
    <location>
        <begin position="68"/>
        <end position="87"/>
    </location>
</feature>
<dbReference type="AlphaFoldDB" id="A0ABD2MVU4"/>
<dbReference type="GO" id="GO:0015858">
    <property type="term" value="P:nucleoside transport"/>
    <property type="evidence" value="ECO:0007669"/>
    <property type="project" value="UniProtKB-ARBA"/>
</dbReference>
<feature type="transmembrane region" description="Helical" evidence="7">
    <location>
        <begin position="292"/>
        <end position="312"/>
    </location>
</feature>
<name>A0ABD2MVU4_9CUCU</name>
<organism evidence="8 9">
    <name type="scientific">Cryptolaemus montrouzieri</name>
    <dbReference type="NCBI Taxonomy" id="559131"/>
    <lineage>
        <taxon>Eukaryota</taxon>
        <taxon>Metazoa</taxon>
        <taxon>Ecdysozoa</taxon>
        <taxon>Arthropoda</taxon>
        <taxon>Hexapoda</taxon>
        <taxon>Insecta</taxon>
        <taxon>Pterygota</taxon>
        <taxon>Neoptera</taxon>
        <taxon>Endopterygota</taxon>
        <taxon>Coleoptera</taxon>
        <taxon>Polyphaga</taxon>
        <taxon>Cucujiformia</taxon>
        <taxon>Coccinelloidea</taxon>
        <taxon>Coccinellidae</taxon>
        <taxon>Scymninae</taxon>
        <taxon>Scymnini</taxon>
        <taxon>Cryptolaemus</taxon>
    </lineage>
</organism>
<gene>
    <name evidence="8" type="ORF">HHI36_009329</name>
</gene>
<feature type="transmembrane region" description="Helical" evidence="7">
    <location>
        <begin position="252"/>
        <end position="272"/>
    </location>
</feature>
<dbReference type="PIRSF" id="PIRSF016379">
    <property type="entry name" value="ENT"/>
    <property type="match status" value="1"/>
</dbReference>
<evidence type="ECO:0000256" key="6">
    <source>
        <dbReference type="ARBA" id="ARBA00023136"/>
    </source>
</evidence>
<dbReference type="PANTHER" id="PTHR10332:SF88">
    <property type="entry name" value="EQUILIBRATIVE NUCLEOSIDE TRANSPORTER 1, ISOFORM A"/>
    <property type="match status" value="1"/>
</dbReference>
<comment type="subcellular location">
    <subcellularLocation>
        <location evidence="1">Membrane</location>
        <topology evidence="1">Multi-pass membrane protein</topology>
    </subcellularLocation>
</comment>
<feature type="transmembrane region" description="Helical" evidence="7">
    <location>
        <begin position="20"/>
        <end position="41"/>
    </location>
</feature>
<proteinExistence type="inferred from homology"/>
<evidence type="ECO:0000256" key="7">
    <source>
        <dbReference type="SAM" id="Phobius"/>
    </source>
</evidence>
<keyword evidence="6 7" id="KW-0472">Membrane</keyword>
<evidence type="ECO:0000256" key="2">
    <source>
        <dbReference type="ARBA" id="ARBA00007965"/>
    </source>
</evidence>
<reference evidence="8 9" key="1">
    <citation type="journal article" date="2021" name="BMC Biol.">
        <title>Horizontally acquired antibacterial genes associated with adaptive radiation of ladybird beetles.</title>
        <authorList>
            <person name="Li H.S."/>
            <person name="Tang X.F."/>
            <person name="Huang Y.H."/>
            <person name="Xu Z.Y."/>
            <person name="Chen M.L."/>
            <person name="Du X.Y."/>
            <person name="Qiu B.Y."/>
            <person name="Chen P.T."/>
            <person name="Zhang W."/>
            <person name="Slipinski A."/>
            <person name="Escalona H.E."/>
            <person name="Waterhouse R.M."/>
            <person name="Zwick A."/>
            <person name="Pang H."/>
        </authorList>
    </citation>
    <scope>NUCLEOTIDE SEQUENCE [LARGE SCALE GENOMIC DNA]</scope>
    <source>
        <strain evidence="8">SYSU2018</strain>
    </source>
</reference>
<evidence type="ECO:0000256" key="5">
    <source>
        <dbReference type="ARBA" id="ARBA00022989"/>
    </source>
</evidence>